<evidence type="ECO:0000259" key="3">
    <source>
        <dbReference type="Pfam" id="PF01557"/>
    </source>
</evidence>
<keyword evidence="2" id="KW-0479">Metal-binding</keyword>
<evidence type="ECO:0000313" key="4">
    <source>
        <dbReference type="EMBL" id="CAI2376625.1"/>
    </source>
</evidence>
<dbReference type="Proteomes" id="UP001295684">
    <property type="component" value="Unassembled WGS sequence"/>
</dbReference>
<organism evidence="4 5">
    <name type="scientific">Euplotes crassus</name>
    <dbReference type="NCBI Taxonomy" id="5936"/>
    <lineage>
        <taxon>Eukaryota</taxon>
        <taxon>Sar</taxon>
        <taxon>Alveolata</taxon>
        <taxon>Ciliophora</taxon>
        <taxon>Intramacronucleata</taxon>
        <taxon>Spirotrichea</taxon>
        <taxon>Hypotrichia</taxon>
        <taxon>Euplotida</taxon>
        <taxon>Euplotidae</taxon>
        <taxon>Moneuplotes</taxon>
    </lineage>
</organism>
<dbReference type="Pfam" id="PF01557">
    <property type="entry name" value="FAA_hydrolase"/>
    <property type="match status" value="1"/>
</dbReference>
<comment type="similarity">
    <text evidence="1">Belongs to the FAH family.</text>
</comment>
<evidence type="ECO:0000256" key="1">
    <source>
        <dbReference type="ARBA" id="ARBA00010211"/>
    </source>
</evidence>
<dbReference type="InterPro" id="IPR011234">
    <property type="entry name" value="Fumarylacetoacetase-like_C"/>
</dbReference>
<accession>A0AAD2D1B5</accession>
<dbReference type="PANTHER" id="PTHR11820:SF7">
    <property type="entry name" value="ACYLPYRUVASE FAHD1, MITOCHONDRIAL"/>
    <property type="match status" value="1"/>
</dbReference>
<dbReference type="PANTHER" id="PTHR11820">
    <property type="entry name" value="ACYLPYRUVASE"/>
    <property type="match status" value="1"/>
</dbReference>
<dbReference type="GO" id="GO:0005739">
    <property type="term" value="C:mitochondrion"/>
    <property type="evidence" value="ECO:0007669"/>
    <property type="project" value="TreeGrafter"/>
</dbReference>
<dbReference type="InterPro" id="IPR036663">
    <property type="entry name" value="Fumarylacetoacetase_C_sf"/>
</dbReference>
<protein>
    <recommendedName>
        <fullName evidence="3">Fumarylacetoacetase-like C-terminal domain-containing protein</fullName>
    </recommendedName>
</protein>
<gene>
    <name evidence="4" type="ORF">ECRASSUSDP1_LOCUS17995</name>
</gene>
<dbReference type="EMBL" id="CAMPGE010018186">
    <property type="protein sequence ID" value="CAI2376625.1"/>
    <property type="molecule type" value="Genomic_DNA"/>
</dbReference>
<keyword evidence="5" id="KW-1185">Reference proteome</keyword>
<dbReference type="SUPFAM" id="SSF56529">
    <property type="entry name" value="FAH"/>
    <property type="match status" value="1"/>
</dbReference>
<dbReference type="GO" id="GO:0046872">
    <property type="term" value="F:metal ion binding"/>
    <property type="evidence" value="ECO:0007669"/>
    <property type="project" value="UniProtKB-KW"/>
</dbReference>
<evidence type="ECO:0000256" key="2">
    <source>
        <dbReference type="ARBA" id="ARBA00022723"/>
    </source>
</evidence>
<sequence length="224" mass="25014">MLSASVFNKIISKTHNKVIGVAKNYVPQTSDIVYNRIKNPYFFFKPNSSILDATESNPKPIKIDSEGDVIPEIELGFMISKTGKHIKEDEWQSYVGGYFLAMDITDAKVLQKEPMNLAFCKGQDSFTPIGKLLLPKDVEDPHDLTLKLEVNGSPRIEGKTGEMIYSVSKMIRMLSIYMTLEQGDMILTGSPISAGRVKPGDQVKAQMFAEDDLLDEFSLNVEVL</sequence>
<feature type="domain" description="Fumarylacetoacetase-like C-terminal" evidence="3">
    <location>
        <begin position="18"/>
        <end position="207"/>
    </location>
</feature>
<evidence type="ECO:0000313" key="5">
    <source>
        <dbReference type="Proteomes" id="UP001295684"/>
    </source>
</evidence>
<dbReference type="Gene3D" id="3.90.850.10">
    <property type="entry name" value="Fumarylacetoacetase-like, C-terminal domain"/>
    <property type="match status" value="1"/>
</dbReference>
<dbReference type="GO" id="GO:0018773">
    <property type="term" value="F:acetylpyruvate hydrolase activity"/>
    <property type="evidence" value="ECO:0007669"/>
    <property type="project" value="TreeGrafter"/>
</dbReference>
<comment type="caution">
    <text evidence="4">The sequence shown here is derived from an EMBL/GenBank/DDBJ whole genome shotgun (WGS) entry which is preliminary data.</text>
</comment>
<dbReference type="AlphaFoldDB" id="A0AAD2D1B5"/>
<name>A0AAD2D1B5_EUPCR</name>
<proteinExistence type="inferred from homology"/>
<reference evidence="4" key="1">
    <citation type="submission" date="2023-07" db="EMBL/GenBank/DDBJ databases">
        <authorList>
            <consortium name="AG Swart"/>
            <person name="Singh M."/>
            <person name="Singh A."/>
            <person name="Seah K."/>
            <person name="Emmerich C."/>
        </authorList>
    </citation>
    <scope>NUCLEOTIDE SEQUENCE</scope>
    <source>
        <strain evidence="4">DP1</strain>
    </source>
</reference>